<keyword evidence="9" id="KW-0560">Oxidoreductase</keyword>
<evidence type="ECO:0000256" key="2">
    <source>
        <dbReference type="ARBA" id="ARBA00004924"/>
    </source>
</evidence>
<dbReference type="SUPFAM" id="SSF51905">
    <property type="entry name" value="FAD/NAD(P)-binding domain"/>
    <property type="match status" value="2"/>
</dbReference>
<dbReference type="EC" id="1.14.13.196" evidence="4"/>
<keyword evidence="7" id="KW-0274">FAD</keyword>
<evidence type="ECO:0000256" key="5">
    <source>
        <dbReference type="ARBA" id="ARBA00018612"/>
    </source>
</evidence>
<dbReference type="InterPro" id="IPR036188">
    <property type="entry name" value="FAD/NAD-bd_sf"/>
</dbReference>
<evidence type="ECO:0000256" key="3">
    <source>
        <dbReference type="ARBA" id="ARBA00007588"/>
    </source>
</evidence>
<dbReference type="OrthoDB" id="76038at2759"/>
<evidence type="ECO:0000256" key="11">
    <source>
        <dbReference type="ARBA" id="ARBA00047598"/>
    </source>
</evidence>
<evidence type="ECO:0000256" key="1">
    <source>
        <dbReference type="ARBA" id="ARBA00001974"/>
    </source>
</evidence>
<protein>
    <recommendedName>
        <fullName evidence="5">L-ornithine N(5)-monooxygenase</fullName>
        <ecNumber evidence="4">1.14.13.196</ecNumber>
    </recommendedName>
    <alternativeName>
        <fullName evidence="10">L-ornithine N(5)-oxygenase</fullName>
    </alternativeName>
</protein>
<evidence type="ECO:0000256" key="9">
    <source>
        <dbReference type="ARBA" id="ARBA00023002"/>
    </source>
</evidence>
<comment type="caution">
    <text evidence="14">The sequence shown here is derived from an EMBL/GenBank/DDBJ whole genome shotgun (WGS) entry which is preliminary data.</text>
</comment>
<keyword evidence="8" id="KW-0521">NADP</keyword>
<feature type="compositionally biased region" description="Basic and acidic residues" evidence="13">
    <location>
        <begin position="83"/>
        <end position="99"/>
    </location>
</feature>
<evidence type="ECO:0000256" key="13">
    <source>
        <dbReference type="SAM" id="MobiDB-lite"/>
    </source>
</evidence>
<dbReference type="Pfam" id="PF13434">
    <property type="entry name" value="Lys_Orn_oxgnase"/>
    <property type="match status" value="1"/>
</dbReference>
<feature type="region of interest" description="Disordered" evidence="13">
    <location>
        <begin position="80"/>
        <end position="123"/>
    </location>
</feature>
<evidence type="ECO:0000256" key="4">
    <source>
        <dbReference type="ARBA" id="ARBA00012881"/>
    </source>
</evidence>
<dbReference type="PANTHER" id="PTHR38663:SF1">
    <property type="entry name" value="L-ORNITHINE N(5)-MONOOXYGENASE"/>
    <property type="match status" value="1"/>
</dbReference>
<dbReference type="PANTHER" id="PTHR38663">
    <property type="match status" value="1"/>
</dbReference>
<dbReference type="Gene3D" id="3.50.50.60">
    <property type="entry name" value="FAD/NAD(P)-binding domain"/>
    <property type="match status" value="2"/>
</dbReference>
<evidence type="ECO:0000313" key="14">
    <source>
        <dbReference type="EMBL" id="OGE58574.1"/>
    </source>
</evidence>
<keyword evidence="6" id="KW-0285">Flavoprotein</keyword>
<feature type="compositionally biased region" description="Low complexity" evidence="13">
    <location>
        <begin position="100"/>
        <end position="123"/>
    </location>
</feature>
<dbReference type="GO" id="GO:0016491">
    <property type="term" value="F:oxidoreductase activity"/>
    <property type="evidence" value="ECO:0007669"/>
    <property type="project" value="UniProtKB-KW"/>
</dbReference>
<dbReference type="InterPro" id="IPR025700">
    <property type="entry name" value="Lys/Orn_oxygenase"/>
</dbReference>
<comment type="pathway">
    <text evidence="2">Siderophore biosynthesis.</text>
</comment>
<feature type="compositionally biased region" description="Basic residues" evidence="13">
    <location>
        <begin position="190"/>
        <end position="200"/>
    </location>
</feature>
<proteinExistence type="inferred from homology"/>
<evidence type="ECO:0000256" key="7">
    <source>
        <dbReference type="ARBA" id="ARBA00022827"/>
    </source>
</evidence>
<evidence type="ECO:0000256" key="6">
    <source>
        <dbReference type="ARBA" id="ARBA00022630"/>
    </source>
</evidence>
<dbReference type="GeneID" id="34570981"/>
<organism evidence="14 15">
    <name type="scientific">Penicillium arizonense</name>
    <dbReference type="NCBI Taxonomy" id="1835702"/>
    <lineage>
        <taxon>Eukaryota</taxon>
        <taxon>Fungi</taxon>
        <taxon>Dikarya</taxon>
        <taxon>Ascomycota</taxon>
        <taxon>Pezizomycotina</taxon>
        <taxon>Eurotiomycetes</taxon>
        <taxon>Eurotiomycetidae</taxon>
        <taxon>Eurotiales</taxon>
        <taxon>Aspergillaceae</taxon>
        <taxon>Penicillium</taxon>
    </lineage>
</organism>
<dbReference type="Proteomes" id="UP000177622">
    <property type="component" value="Unassembled WGS sequence"/>
</dbReference>
<dbReference type="RefSeq" id="XP_022493996.1">
    <property type="nucleotide sequence ID" value="XM_022626247.1"/>
</dbReference>
<comment type="similarity">
    <text evidence="3">Belongs to the lysine N(6)-hydroxylase/L-ornithine N(5)-oxygenase family.</text>
</comment>
<reference evidence="14 15" key="1">
    <citation type="journal article" date="2016" name="Sci. Rep.">
        <title>Penicillium arizonense, a new, genome sequenced fungal species, reveals a high chemical diversity in secreted metabolites.</title>
        <authorList>
            <person name="Grijseels S."/>
            <person name="Nielsen J.C."/>
            <person name="Randelovic M."/>
            <person name="Nielsen J."/>
            <person name="Nielsen K.F."/>
            <person name="Workman M."/>
            <person name="Frisvad J.C."/>
        </authorList>
    </citation>
    <scope>NUCLEOTIDE SEQUENCE [LARGE SCALE GENOMIC DNA]</scope>
    <source>
        <strain evidence="14 15">CBS 141311</strain>
    </source>
</reference>
<name>A0A1F5LZL9_PENAI</name>
<evidence type="ECO:0000256" key="8">
    <source>
        <dbReference type="ARBA" id="ARBA00022857"/>
    </source>
</evidence>
<keyword evidence="15" id="KW-1185">Reference proteome</keyword>
<sequence>MSDEPQPASIHDVIIIGAGPCGLAVAARLGEETPSAVFTDEEHQRYHWIKKHTGRMNLVQARHSKINGVRANKWNCETMCPCDSKDGKDKGQDRQRRASTDSVSSVPSLSASSTTSTSSSVSTLVLDGSGDKWMQRWNNAFKTLEIKQLRSPMFFHVDPGDRDGMLAYTQETGREGDLWEIPGCVGKEMSKHKKKKRRQGGKTQPIGGEIDERDRKDYFSPSTELFADYCASIIDRYGLNEPGQILQREATGLSYDYVSDGSEKIFTISTSTGEKFYSRAVVLAIGPGGAGVSKIYPWKPANEQEGAAGCCHSMEIKTFPSPNVQDKIQRRQETNVVVVGGGLSSAQIVDMAVRKGVTKVWFIMRSGMKVKHFDISLPWMGKYKNWEKAAFWSADTDEERLEMLQTARNGGSMTPRYTKIVKQHTAKHRASLHPCTEIKSHEYNTSTQTWTLTTDPPIPNLPPIDYIYFATGARTDVREMPLLREMNEQYPIEVKSGFPCLTNDLSWREDVPLFMTGRMASLRLGPAAPNLEGARVGAERVTWGIEEVLHKGRDVGEQCEGFCGLGNRYASLLGDSDE</sequence>
<evidence type="ECO:0000256" key="12">
    <source>
        <dbReference type="ARBA" id="ARBA00049248"/>
    </source>
</evidence>
<comment type="catalytic activity">
    <reaction evidence="12">
        <text>L-ornithine + NADH + O2 = N(5)-hydroxy-L-ornithine + NAD(+) + H2O</text>
        <dbReference type="Rhea" id="RHEA:41512"/>
        <dbReference type="ChEBI" id="CHEBI:15377"/>
        <dbReference type="ChEBI" id="CHEBI:15379"/>
        <dbReference type="ChEBI" id="CHEBI:46911"/>
        <dbReference type="ChEBI" id="CHEBI:57540"/>
        <dbReference type="ChEBI" id="CHEBI:57945"/>
        <dbReference type="ChEBI" id="CHEBI:78275"/>
        <dbReference type="EC" id="1.14.13.196"/>
    </reaction>
</comment>
<gene>
    <name evidence="14" type="ORF">PENARI_c001G01699</name>
</gene>
<accession>A0A1F5LZL9</accession>
<evidence type="ECO:0000313" key="15">
    <source>
        <dbReference type="Proteomes" id="UP000177622"/>
    </source>
</evidence>
<dbReference type="AlphaFoldDB" id="A0A1F5LZL9"/>
<evidence type="ECO:0000256" key="10">
    <source>
        <dbReference type="ARBA" id="ARBA00030351"/>
    </source>
</evidence>
<dbReference type="EMBL" id="LXJU01000001">
    <property type="protein sequence ID" value="OGE58574.1"/>
    <property type="molecule type" value="Genomic_DNA"/>
</dbReference>
<feature type="region of interest" description="Disordered" evidence="13">
    <location>
        <begin position="189"/>
        <end position="214"/>
    </location>
</feature>
<comment type="cofactor">
    <cofactor evidence="1">
        <name>FAD</name>
        <dbReference type="ChEBI" id="CHEBI:57692"/>
    </cofactor>
</comment>
<comment type="catalytic activity">
    <reaction evidence="11">
        <text>L-ornithine + NADPH + O2 = N(5)-hydroxy-L-ornithine + NADP(+) + H2O</text>
        <dbReference type="Rhea" id="RHEA:41508"/>
        <dbReference type="ChEBI" id="CHEBI:15377"/>
        <dbReference type="ChEBI" id="CHEBI:15379"/>
        <dbReference type="ChEBI" id="CHEBI:46911"/>
        <dbReference type="ChEBI" id="CHEBI:57783"/>
        <dbReference type="ChEBI" id="CHEBI:58349"/>
        <dbReference type="ChEBI" id="CHEBI:78275"/>
        <dbReference type="EC" id="1.14.13.196"/>
    </reaction>
</comment>